<proteinExistence type="inferred from homology"/>
<evidence type="ECO:0000313" key="2">
    <source>
        <dbReference type="EMBL" id="SUZ61383.1"/>
    </source>
</evidence>
<evidence type="ECO:0000256" key="1">
    <source>
        <dbReference type="ARBA" id="ARBA00006484"/>
    </source>
</evidence>
<dbReference type="InterPro" id="IPR036291">
    <property type="entry name" value="NAD(P)-bd_dom_sf"/>
</dbReference>
<reference evidence="2" key="1">
    <citation type="submission" date="2018-05" db="EMBL/GenBank/DDBJ databases">
        <authorList>
            <person name="Lanie J.A."/>
            <person name="Ng W.-L."/>
            <person name="Kazmierczak K.M."/>
            <person name="Andrzejewski T.M."/>
            <person name="Davidsen T.M."/>
            <person name="Wayne K.J."/>
            <person name="Tettelin H."/>
            <person name="Glass J.I."/>
            <person name="Rusch D."/>
            <person name="Podicherti R."/>
            <person name="Tsui H.-C.T."/>
            <person name="Winkler M.E."/>
        </authorList>
    </citation>
    <scope>NUCLEOTIDE SEQUENCE</scope>
</reference>
<dbReference type="EMBL" id="UINC01000799">
    <property type="protein sequence ID" value="SUZ61383.1"/>
    <property type="molecule type" value="Genomic_DNA"/>
</dbReference>
<accession>A0A381P6X8</accession>
<dbReference type="PANTHER" id="PTHR42879">
    <property type="entry name" value="3-OXOACYL-(ACYL-CARRIER-PROTEIN) REDUCTASE"/>
    <property type="match status" value="1"/>
</dbReference>
<dbReference type="FunFam" id="3.40.50.720:FF:000084">
    <property type="entry name" value="Short-chain dehydrogenase reductase"/>
    <property type="match status" value="1"/>
</dbReference>
<dbReference type="InterPro" id="IPR002347">
    <property type="entry name" value="SDR_fam"/>
</dbReference>
<name>A0A381P6X8_9ZZZZ</name>
<dbReference type="Pfam" id="PF13561">
    <property type="entry name" value="adh_short_C2"/>
    <property type="match status" value="1"/>
</dbReference>
<evidence type="ECO:0008006" key="3">
    <source>
        <dbReference type="Google" id="ProtNLM"/>
    </source>
</evidence>
<comment type="similarity">
    <text evidence="1">Belongs to the short-chain dehydrogenases/reductases (SDR) family.</text>
</comment>
<dbReference type="SUPFAM" id="SSF51735">
    <property type="entry name" value="NAD(P)-binding Rossmann-fold domains"/>
    <property type="match status" value="1"/>
</dbReference>
<dbReference type="Gene3D" id="3.40.50.720">
    <property type="entry name" value="NAD(P)-binding Rossmann-like Domain"/>
    <property type="match status" value="1"/>
</dbReference>
<dbReference type="AlphaFoldDB" id="A0A381P6X8"/>
<dbReference type="PRINTS" id="PR00081">
    <property type="entry name" value="GDHRDH"/>
</dbReference>
<gene>
    <name evidence="2" type="ORF">METZ01_LOCUS14237</name>
</gene>
<dbReference type="InterPro" id="IPR050259">
    <property type="entry name" value="SDR"/>
</dbReference>
<dbReference type="PANTHER" id="PTHR42879:SF6">
    <property type="entry name" value="NADPH-DEPENDENT REDUCTASE BACG"/>
    <property type="match status" value="1"/>
</dbReference>
<sequence>MNLSLEGKIAIVTGGSKGIGRAAALAMAQEGADVAICARGMEDLEDAAAEIRAATGRKALAVKADMGNPEDIKNLVAATVAELGGVDILINNAVNSKAATFMNLADEDWLNHINVKVMGYVRCSREVIPHMQARGGGRIINIGGMAARQANTLANSNGVTNSSVSNMAKNLSDAFASDGILVNCIHPGTTRTERQTRSLIARAEHASISVEEAERRAVSDIPIGRMVESQDIADLIVFLASDRAGAITGQTIAVEGGAGRGMNF</sequence>
<organism evidence="2">
    <name type="scientific">marine metagenome</name>
    <dbReference type="NCBI Taxonomy" id="408172"/>
    <lineage>
        <taxon>unclassified sequences</taxon>
        <taxon>metagenomes</taxon>
        <taxon>ecological metagenomes</taxon>
    </lineage>
</organism>
<protein>
    <recommendedName>
        <fullName evidence="3">Short-chain dehydrogenase</fullName>
    </recommendedName>
</protein>